<keyword evidence="2" id="KW-0732">Signal</keyword>
<dbReference type="AlphaFoldDB" id="A0A0R1UUX2"/>
<dbReference type="STRING" id="417373.GCA_001570685_00889"/>
<feature type="signal peptide" evidence="2">
    <location>
        <begin position="1"/>
        <end position="18"/>
    </location>
</feature>
<dbReference type="RefSeq" id="WP_056995452.1">
    <property type="nucleotide sequence ID" value="NZ_AZGC01000020.1"/>
</dbReference>
<dbReference type="OrthoDB" id="10010432at2"/>
<evidence type="ECO:0000256" key="2">
    <source>
        <dbReference type="SAM" id="SignalP"/>
    </source>
</evidence>
<feature type="compositionally biased region" description="Low complexity" evidence="1">
    <location>
        <begin position="51"/>
        <end position="72"/>
    </location>
</feature>
<organism evidence="3 4">
    <name type="scientific">Limosilactobacillus equigenerosi DSM 18793 = JCM 14505</name>
    <dbReference type="NCBI Taxonomy" id="1423742"/>
    <lineage>
        <taxon>Bacteria</taxon>
        <taxon>Bacillati</taxon>
        <taxon>Bacillota</taxon>
        <taxon>Bacilli</taxon>
        <taxon>Lactobacillales</taxon>
        <taxon>Lactobacillaceae</taxon>
        <taxon>Limosilactobacillus</taxon>
    </lineage>
</organism>
<gene>
    <name evidence="3" type="ORF">FC21_GL000872</name>
</gene>
<feature type="compositionally biased region" description="Low complexity" evidence="1">
    <location>
        <begin position="30"/>
        <end position="40"/>
    </location>
</feature>
<feature type="compositionally biased region" description="Low complexity" evidence="1">
    <location>
        <begin position="90"/>
        <end position="101"/>
    </location>
</feature>
<feature type="chain" id="PRO_5006411978" description="Lipoprotein" evidence="2">
    <location>
        <begin position="19"/>
        <end position="172"/>
    </location>
</feature>
<feature type="compositionally biased region" description="Polar residues" evidence="1">
    <location>
        <begin position="73"/>
        <end position="86"/>
    </location>
</feature>
<proteinExistence type="predicted"/>
<accession>A0A0R1UUX2</accession>
<dbReference type="PATRIC" id="fig|1423742.4.peg.906"/>
<evidence type="ECO:0008006" key="5">
    <source>
        <dbReference type="Google" id="ProtNLM"/>
    </source>
</evidence>
<dbReference type="EMBL" id="AZGC01000020">
    <property type="protein sequence ID" value="KRL95283.1"/>
    <property type="molecule type" value="Genomic_DNA"/>
</dbReference>
<reference evidence="3 4" key="1">
    <citation type="journal article" date="2015" name="Genome Announc.">
        <title>Expanding the biotechnology potential of lactobacilli through comparative genomics of 213 strains and associated genera.</title>
        <authorList>
            <person name="Sun Z."/>
            <person name="Harris H.M."/>
            <person name="McCann A."/>
            <person name="Guo C."/>
            <person name="Argimon S."/>
            <person name="Zhang W."/>
            <person name="Yang X."/>
            <person name="Jeffery I.B."/>
            <person name="Cooney J.C."/>
            <person name="Kagawa T.F."/>
            <person name="Liu W."/>
            <person name="Song Y."/>
            <person name="Salvetti E."/>
            <person name="Wrobel A."/>
            <person name="Rasinkangas P."/>
            <person name="Parkhill J."/>
            <person name="Rea M.C."/>
            <person name="O'Sullivan O."/>
            <person name="Ritari J."/>
            <person name="Douillard F.P."/>
            <person name="Paul Ross R."/>
            <person name="Yang R."/>
            <person name="Briner A.E."/>
            <person name="Felis G.E."/>
            <person name="de Vos W.M."/>
            <person name="Barrangou R."/>
            <person name="Klaenhammer T.R."/>
            <person name="Caufield P.W."/>
            <person name="Cui Y."/>
            <person name="Zhang H."/>
            <person name="O'Toole P.W."/>
        </authorList>
    </citation>
    <scope>NUCLEOTIDE SEQUENCE [LARGE SCALE GENOMIC DNA]</scope>
    <source>
        <strain evidence="3 4">DSM 18793</strain>
    </source>
</reference>
<evidence type="ECO:0000256" key="1">
    <source>
        <dbReference type="SAM" id="MobiDB-lite"/>
    </source>
</evidence>
<dbReference type="Proteomes" id="UP000051084">
    <property type="component" value="Unassembled WGS sequence"/>
</dbReference>
<evidence type="ECO:0000313" key="3">
    <source>
        <dbReference type="EMBL" id="KRL95283.1"/>
    </source>
</evidence>
<protein>
    <recommendedName>
        <fullName evidence="5">Lipoprotein</fullName>
    </recommendedName>
</protein>
<comment type="caution">
    <text evidence="3">The sequence shown here is derived from an EMBL/GenBank/DDBJ whole genome shotgun (WGS) entry which is preliminary data.</text>
</comment>
<keyword evidence="4" id="KW-1185">Reference proteome</keyword>
<dbReference type="PROSITE" id="PS51257">
    <property type="entry name" value="PROKAR_LIPOPROTEIN"/>
    <property type="match status" value="1"/>
</dbReference>
<sequence length="172" mass="17706">MKKLFTVMAALGMTATLAACGNKDDQTSTKSDQVSVAKSSSVKKHVKHVESSSTSEMETSSSVVSSSVASTTKKQGGASTTASSKAINPAKAASSSSEQQAVKFTEQDARDMLFAHLGNQANNKQQDASVTATQTNAVAGLSATYLGNNTWKLSGMMNGQAVSYTVSPAGVQ</sequence>
<evidence type="ECO:0000313" key="4">
    <source>
        <dbReference type="Proteomes" id="UP000051084"/>
    </source>
</evidence>
<feature type="region of interest" description="Disordered" evidence="1">
    <location>
        <begin position="22"/>
        <end position="101"/>
    </location>
</feature>
<name>A0A0R1UUX2_9LACO</name>